<dbReference type="Proteomes" id="UP001595937">
    <property type="component" value="Unassembled WGS sequence"/>
</dbReference>
<reference evidence="5" key="1">
    <citation type="journal article" date="2019" name="Int. J. Syst. Evol. Microbiol.">
        <title>The Global Catalogue of Microorganisms (GCM) 10K type strain sequencing project: providing services to taxonomists for standard genome sequencing and annotation.</title>
        <authorList>
            <consortium name="The Broad Institute Genomics Platform"/>
            <consortium name="The Broad Institute Genome Sequencing Center for Infectious Disease"/>
            <person name="Wu L."/>
            <person name="Ma J."/>
        </authorList>
    </citation>
    <scope>NUCLEOTIDE SEQUENCE [LARGE SCALE GENOMIC DNA]</scope>
    <source>
        <strain evidence="5">CGMCC 1.16455</strain>
    </source>
</reference>
<dbReference type="RefSeq" id="WP_226850375.1">
    <property type="nucleotide sequence ID" value="NZ_BAAAIR010000033.1"/>
</dbReference>
<gene>
    <name evidence="4" type="ORF">ACFPK8_17150</name>
</gene>
<evidence type="ECO:0000313" key="4">
    <source>
        <dbReference type="EMBL" id="MFC5299246.1"/>
    </source>
</evidence>
<dbReference type="GeneID" id="303296898"/>
<proteinExistence type="predicted"/>
<feature type="domain" description="PepSY" evidence="3">
    <location>
        <begin position="122"/>
        <end position="178"/>
    </location>
</feature>
<feature type="chain" id="PRO_5046753093" evidence="2">
    <location>
        <begin position="29"/>
        <end position="256"/>
    </location>
</feature>
<comment type="caution">
    <text evidence="4">The sequence shown here is derived from an EMBL/GenBank/DDBJ whole genome shotgun (WGS) entry which is preliminary data.</text>
</comment>
<feature type="compositionally biased region" description="Acidic residues" evidence="1">
    <location>
        <begin position="239"/>
        <end position="249"/>
    </location>
</feature>
<dbReference type="InterPro" id="IPR025711">
    <property type="entry name" value="PepSY"/>
</dbReference>
<feature type="domain" description="PepSY" evidence="3">
    <location>
        <begin position="198"/>
        <end position="252"/>
    </location>
</feature>
<feature type="region of interest" description="Disordered" evidence="1">
    <location>
        <begin position="235"/>
        <end position="256"/>
    </location>
</feature>
<accession>A0ABW0FJV6</accession>
<feature type="compositionally biased region" description="Low complexity" evidence="1">
    <location>
        <begin position="70"/>
        <end position="91"/>
    </location>
</feature>
<dbReference type="EMBL" id="JBHSLN010000087">
    <property type="protein sequence ID" value="MFC5299246.1"/>
    <property type="molecule type" value="Genomic_DNA"/>
</dbReference>
<dbReference type="Gene3D" id="3.10.450.40">
    <property type="match status" value="2"/>
</dbReference>
<name>A0ABW0FJV6_9MICO</name>
<protein>
    <submittedName>
        <fullName evidence="4">PepSY domain-containing protein</fullName>
    </submittedName>
</protein>
<feature type="region of interest" description="Disordered" evidence="1">
    <location>
        <begin position="30"/>
        <end position="121"/>
    </location>
</feature>
<dbReference type="Pfam" id="PF03413">
    <property type="entry name" value="PepSY"/>
    <property type="match status" value="2"/>
</dbReference>
<organism evidence="4 5">
    <name type="scientific">Brachybacterium tyrofermentans</name>
    <dbReference type="NCBI Taxonomy" id="47848"/>
    <lineage>
        <taxon>Bacteria</taxon>
        <taxon>Bacillati</taxon>
        <taxon>Actinomycetota</taxon>
        <taxon>Actinomycetes</taxon>
        <taxon>Micrococcales</taxon>
        <taxon>Dermabacteraceae</taxon>
        <taxon>Brachybacterium</taxon>
    </lineage>
</organism>
<dbReference type="PROSITE" id="PS51257">
    <property type="entry name" value="PROKAR_LIPOPROTEIN"/>
    <property type="match status" value="1"/>
</dbReference>
<evidence type="ECO:0000259" key="3">
    <source>
        <dbReference type="Pfam" id="PF03413"/>
    </source>
</evidence>
<keyword evidence="5" id="KW-1185">Reference proteome</keyword>
<evidence type="ECO:0000256" key="2">
    <source>
        <dbReference type="SAM" id="SignalP"/>
    </source>
</evidence>
<evidence type="ECO:0000256" key="1">
    <source>
        <dbReference type="SAM" id="MobiDB-lite"/>
    </source>
</evidence>
<evidence type="ECO:0000313" key="5">
    <source>
        <dbReference type="Proteomes" id="UP001595937"/>
    </source>
</evidence>
<sequence length="256" mass="25805">MIRTMRSRSTLRSTTRAAALGALVIALAAGCGDTSGDDGSPADGDSDPSVSDGGEATGDDASGGDGSAGGDTSEAVGASDAGGADGAPSDGGTAGDGAGDDAAAGGAPLPESADLATEQLPVPVEDAVAIALETAGGGETVSVSIDHDDDRDWVWEIEVALDGREHEIDIDAATGEVLQHEEDDDRVDEPAVDVTSPMTPAEAIDLALQKHDGRVSSWDLDSDDGTIRYQIDLERSGGDDTEIEVDVETGEVRVED</sequence>
<feature type="signal peptide" evidence="2">
    <location>
        <begin position="1"/>
        <end position="28"/>
    </location>
</feature>
<feature type="compositionally biased region" description="Low complexity" evidence="1">
    <location>
        <begin position="30"/>
        <end position="54"/>
    </location>
</feature>
<keyword evidence="2" id="KW-0732">Signal</keyword>